<sequence length="262" mass="28462">MSSLDIGTIVCFGDSLTQHGWDVSKRGWVAQLSLAYIRRLDVINRGYSGYTSRWALPVLPQILPPSASGKEPRLLTILLGSNDALLPGLLRHVPIDEFTSNIGSMVTMVTDPLSPNYSPNTKILLITPPPLGAKLNVAFWEASHSWDTAHRTPESVKACADAIRLVAQKHALPCVDLWAAIEAKVDGAGGEFDGYDEFSWDGVHLNAGGNQLLFELVMQAIKLNYPELDPDAIPYVFADHKELAAAAAEGVDIAHILQRKSA</sequence>
<gene>
    <name evidence="1" type="primary">IAH1_2</name>
    <name evidence="1" type="ORF">H4S07_006011</name>
</gene>
<comment type="caution">
    <text evidence="1">The sequence shown here is derived from an EMBL/GenBank/DDBJ whole genome shotgun (WGS) entry which is preliminary data.</text>
</comment>
<protein>
    <submittedName>
        <fullName evidence="1">Isoamyl acetate-hydrolyzing esterase</fullName>
    </submittedName>
</protein>
<evidence type="ECO:0000313" key="2">
    <source>
        <dbReference type="Proteomes" id="UP001140096"/>
    </source>
</evidence>
<dbReference type="EMBL" id="JANBUP010003297">
    <property type="protein sequence ID" value="KAJ2797185.1"/>
    <property type="molecule type" value="Genomic_DNA"/>
</dbReference>
<accession>A0ACC1KYN6</accession>
<keyword evidence="2" id="KW-1185">Reference proteome</keyword>
<dbReference type="Proteomes" id="UP001140096">
    <property type="component" value="Unassembled WGS sequence"/>
</dbReference>
<evidence type="ECO:0000313" key="1">
    <source>
        <dbReference type="EMBL" id="KAJ2797185.1"/>
    </source>
</evidence>
<name>A0ACC1KYN6_9FUNG</name>
<proteinExistence type="predicted"/>
<reference evidence="1" key="1">
    <citation type="submission" date="2022-07" db="EMBL/GenBank/DDBJ databases">
        <title>Phylogenomic reconstructions and comparative analyses of Kickxellomycotina fungi.</title>
        <authorList>
            <person name="Reynolds N.K."/>
            <person name="Stajich J.E."/>
            <person name="Barry K."/>
            <person name="Grigoriev I.V."/>
            <person name="Crous P."/>
            <person name="Smith M.E."/>
        </authorList>
    </citation>
    <scope>NUCLEOTIDE SEQUENCE</scope>
    <source>
        <strain evidence="1">CBS 102833</strain>
    </source>
</reference>
<organism evidence="1 2">
    <name type="scientific">Coemansia furcata</name>
    <dbReference type="NCBI Taxonomy" id="417177"/>
    <lineage>
        <taxon>Eukaryota</taxon>
        <taxon>Fungi</taxon>
        <taxon>Fungi incertae sedis</taxon>
        <taxon>Zoopagomycota</taxon>
        <taxon>Kickxellomycotina</taxon>
        <taxon>Kickxellomycetes</taxon>
        <taxon>Kickxellales</taxon>
        <taxon>Kickxellaceae</taxon>
        <taxon>Coemansia</taxon>
    </lineage>
</organism>